<accession>A0A6C2UDR4</accession>
<dbReference type="EMBL" id="CAAHFG010000004">
    <property type="protein sequence ID" value="VGO17561.1"/>
    <property type="molecule type" value="Genomic_DNA"/>
</dbReference>
<evidence type="ECO:0000313" key="1">
    <source>
        <dbReference type="EMBL" id="VGO17561.1"/>
    </source>
</evidence>
<sequence>MTPRIKTHSLEKAFMIDITLNLFSCHLFNRLIRCNLQNLWFFRSSYQVLVIGYQDTSYATIGLAQ</sequence>
<proteinExistence type="predicted"/>
<keyword evidence="2" id="KW-1185">Reference proteome</keyword>
<gene>
    <name evidence="1" type="ORF">PDESU_06158</name>
</gene>
<reference evidence="1 2" key="1">
    <citation type="submission" date="2019-04" db="EMBL/GenBank/DDBJ databases">
        <authorList>
            <person name="Van Vliet M D."/>
        </authorList>
    </citation>
    <scope>NUCLEOTIDE SEQUENCE [LARGE SCALE GENOMIC DNA]</scope>
    <source>
        <strain evidence="1 2">F1</strain>
    </source>
</reference>
<protein>
    <submittedName>
        <fullName evidence="1">Uncharacterized protein</fullName>
    </submittedName>
</protein>
<dbReference type="Proteomes" id="UP000366872">
    <property type="component" value="Unassembled WGS sequence"/>
</dbReference>
<dbReference type="AlphaFoldDB" id="A0A6C2UDR4"/>
<evidence type="ECO:0000313" key="2">
    <source>
        <dbReference type="Proteomes" id="UP000366872"/>
    </source>
</evidence>
<name>A0A6C2UDR4_PONDE</name>
<organism evidence="1 2">
    <name type="scientific">Pontiella desulfatans</name>
    <dbReference type="NCBI Taxonomy" id="2750659"/>
    <lineage>
        <taxon>Bacteria</taxon>
        <taxon>Pseudomonadati</taxon>
        <taxon>Kiritimatiellota</taxon>
        <taxon>Kiritimatiellia</taxon>
        <taxon>Kiritimatiellales</taxon>
        <taxon>Pontiellaceae</taxon>
        <taxon>Pontiella</taxon>
    </lineage>
</organism>